<gene>
    <name evidence="1" type="ORF">L3Q82_016366</name>
</gene>
<proteinExistence type="predicted"/>
<keyword evidence="2" id="KW-1185">Reference proteome</keyword>
<comment type="caution">
    <text evidence="1">The sequence shown here is derived from an EMBL/GenBank/DDBJ whole genome shotgun (WGS) entry which is preliminary data.</text>
</comment>
<dbReference type="Proteomes" id="UP000831701">
    <property type="component" value="Chromosome 2"/>
</dbReference>
<evidence type="ECO:0000313" key="2">
    <source>
        <dbReference type="Proteomes" id="UP000831701"/>
    </source>
</evidence>
<accession>A0ACB8X7M5</accession>
<name>A0ACB8X7M5_9TELE</name>
<protein>
    <submittedName>
        <fullName evidence="1">Uncharacterized protein</fullName>
    </submittedName>
</protein>
<sequence length="403" mass="43964">MLRADQVLDITVNVGVSPCVLRWMLRFSAKRGGVSGGKRQGQTSKFLKHLPLQPSDTVFKSYTGHRVPMRGMTEVTVQCNDQTAKLSVYVTHKNCPAIMGREWLKKIRLNWQEVKKLSHGSTQLQDILEKHKEVFREELGSMKNITVKLHVKPDSKPVFMKARPVPYAIRPKVEADLDSLVKNGVLEPVTTSKWAMPIVPVPKKDGGIRICGDFKSARFVRGTSGCPLRLASQAPAILSATVPRAGSCQAKASSPSCQAKASPPSCQAKASTCRLQLAACQESLGLLALLACRSHRRSLGLLTHSHRRSLGLLTHCYRRASPATDHSSLGLLTHSHRRSLGLLTHSHSRQVLSRLAQLINGTLGGDLAWRYSQGLGEAAEEDVDSNGSRYPPMSRIPGGGLAG</sequence>
<dbReference type="EMBL" id="CM041532">
    <property type="protein sequence ID" value="KAI3375951.1"/>
    <property type="molecule type" value="Genomic_DNA"/>
</dbReference>
<reference evidence="1" key="1">
    <citation type="submission" date="2022-04" db="EMBL/GenBank/DDBJ databases">
        <title>Jade perch genome.</title>
        <authorList>
            <person name="Chao B."/>
        </authorList>
    </citation>
    <scope>NUCLEOTIDE SEQUENCE</scope>
    <source>
        <strain evidence="1">CB-2022</strain>
    </source>
</reference>
<organism evidence="1 2">
    <name type="scientific">Scortum barcoo</name>
    <name type="common">barcoo grunter</name>
    <dbReference type="NCBI Taxonomy" id="214431"/>
    <lineage>
        <taxon>Eukaryota</taxon>
        <taxon>Metazoa</taxon>
        <taxon>Chordata</taxon>
        <taxon>Craniata</taxon>
        <taxon>Vertebrata</taxon>
        <taxon>Euteleostomi</taxon>
        <taxon>Actinopterygii</taxon>
        <taxon>Neopterygii</taxon>
        <taxon>Teleostei</taxon>
        <taxon>Neoteleostei</taxon>
        <taxon>Acanthomorphata</taxon>
        <taxon>Eupercaria</taxon>
        <taxon>Centrarchiformes</taxon>
        <taxon>Terapontoidei</taxon>
        <taxon>Terapontidae</taxon>
        <taxon>Scortum</taxon>
    </lineage>
</organism>
<evidence type="ECO:0000313" key="1">
    <source>
        <dbReference type="EMBL" id="KAI3375951.1"/>
    </source>
</evidence>